<organism evidence="1 2">
    <name type="scientific">Actinomadura rudentiformis</name>
    <dbReference type="NCBI Taxonomy" id="359158"/>
    <lineage>
        <taxon>Bacteria</taxon>
        <taxon>Bacillati</taxon>
        <taxon>Actinomycetota</taxon>
        <taxon>Actinomycetes</taxon>
        <taxon>Streptosporangiales</taxon>
        <taxon>Thermomonosporaceae</taxon>
        <taxon>Actinomadura</taxon>
    </lineage>
</organism>
<sequence>MPPGLLLRLEGDNFQGGYVRWTQGTNDPDWWDNGIHDDAESIFNNVASSTSPSVRDNVMTFKDINCGRFGVCVNPGETYDAGMNDNDYDSHQWVAGC</sequence>
<name>A0A6H9YFW6_9ACTN</name>
<dbReference type="RefSeq" id="WP_151571460.1">
    <property type="nucleotide sequence ID" value="NZ_WBMT01000044.1"/>
</dbReference>
<evidence type="ECO:0000313" key="2">
    <source>
        <dbReference type="Proteomes" id="UP000468735"/>
    </source>
</evidence>
<protein>
    <submittedName>
        <fullName evidence="1">Uncharacterized protein</fullName>
    </submittedName>
</protein>
<dbReference type="AlphaFoldDB" id="A0A6H9YFW6"/>
<accession>A0A6H9YFW6</accession>
<dbReference type="EMBL" id="WBMT01000044">
    <property type="protein sequence ID" value="KAB2337047.1"/>
    <property type="molecule type" value="Genomic_DNA"/>
</dbReference>
<comment type="caution">
    <text evidence="1">The sequence shown here is derived from an EMBL/GenBank/DDBJ whole genome shotgun (WGS) entry which is preliminary data.</text>
</comment>
<gene>
    <name evidence="1" type="ORF">F8566_49455</name>
</gene>
<evidence type="ECO:0000313" key="1">
    <source>
        <dbReference type="EMBL" id="KAB2337047.1"/>
    </source>
</evidence>
<proteinExistence type="predicted"/>
<reference evidence="1 2" key="1">
    <citation type="submission" date="2019-09" db="EMBL/GenBank/DDBJ databases">
        <title>Actinomadura physcomitrii sp. nov., a novel actinomycete isolated from moss [Physcomitrium sphaericum (Ludw) Fuernr].</title>
        <authorList>
            <person name="Zhuang X."/>
            <person name="Liu C."/>
        </authorList>
    </citation>
    <scope>NUCLEOTIDE SEQUENCE [LARGE SCALE GENOMIC DNA]</scope>
    <source>
        <strain evidence="1 2">HMC1</strain>
    </source>
</reference>
<dbReference type="Proteomes" id="UP000468735">
    <property type="component" value="Unassembled WGS sequence"/>
</dbReference>
<dbReference type="OrthoDB" id="4283316at2"/>
<keyword evidence="2" id="KW-1185">Reference proteome</keyword>